<evidence type="ECO:0000259" key="11">
    <source>
        <dbReference type="PROSITE" id="PS51695"/>
    </source>
</evidence>
<dbReference type="PANTHER" id="PTHR14218:SF19">
    <property type="entry name" value="SERINE PROTEASE AORO, PUTATIVE (AFU_ORTHOLOGUE AFUA_6G10250)-RELATED"/>
    <property type="match status" value="1"/>
</dbReference>
<keyword evidence="4" id="KW-0479">Metal-binding</keyword>
<dbReference type="CDD" id="cd04056">
    <property type="entry name" value="Peptidases_S53"/>
    <property type="match status" value="1"/>
</dbReference>
<evidence type="ECO:0000256" key="1">
    <source>
        <dbReference type="ARBA" id="ARBA00001913"/>
    </source>
</evidence>
<comment type="caution">
    <text evidence="9">Lacks conserved residue(s) required for the propagation of feature annotation.</text>
</comment>
<dbReference type="SUPFAM" id="SSF54897">
    <property type="entry name" value="Protease propeptides/inhibitors"/>
    <property type="match status" value="1"/>
</dbReference>
<feature type="signal peptide" evidence="10">
    <location>
        <begin position="1"/>
        <end position="17"/>
    </location>
</feature>
<keyword evidence="6 9" id="KW-0720">Serine protease</keyword>
<dbReference type="Proteomes" id="UP001241169">
    <property type="component" value="Unassembled WGS sequence"/>
</dbReference>
<evidence type="ECO:0000256" key="7">
    <source>
        <dbReference type="ARBA" id="ARBA00022837"/>
    </source>
</evidence>
<dbReference type="InterPro" id="IPR050819">
    <property type="entry name" value="Tripeptidyl-peptidase_I"/>
</dbReference>
<dbReference type="InterPro" id="IPR036852">
    <property type="entry name" value="Peptidase_S8/S53_dom_sf"/>
</dbReference>
<evidence type="ECO:0000313" key="12">
    <source>
        <dbReference type="EMBL" id="KAK1526721.1"/>
    </source>
</evidence>
<evidence type="ECO:0000256" key="3">
    <source>
        <dbReference type="ARBA" id="ARBA00022670"/>
    </source>
</evidence>
<reference evidence="12 13" key="1">
    <citation type="submission" date="2016-10" db="EMBL/GenBank/DDBJ databases">
        <title>The genome sequence of Colletotrichum fioriniae PJ7.</title>
        <authorList>
            <person name="Baroncelli R."/>
        </authorList>
    </citation>
    <scope>NUCLEOTIDE SEQUENCE [LARGE SCALE GENOMIC DNA]</scope>
    <source>
        <strain evidence="12 13">IMI 384185</strain>
    </source>
</reference>
<dbReference type="InterPro" id="IPR015366">
    <property type="entry name" value="S53_propep"/>
</dbReference>
<accession>A0ABQ9S5I1</accession>
<dbReference type="RefSeq" id="XP_060343896.1">
    <property type="nucleotide sequence ID" value="XM_060497503.1"/>
</dbReference>
<feature type="active site" description="Charge relay system" evidence="9">
    <location>
        <position position="309"/>
    </location>
</feature>
<organism evidence="12 13">
    <name type="scientific">Colletotrichum paranaense</name>
    <dbReference type="NCBI Taxonomy" id="1914294"/>
    <lineage>
        <taxon>Eukaryota</taxon>
        <taxon>Fungi</taxon>
        <taxon>Dikarya</taxon>
        <taxon>Ascomycota</taxon>
        <taxon>Pezizomycotina</taxon>
        <taxon>Sordariomycetes</taxon>
        <taxon>Hypocreomycetidae</taxon>
        <taxon>Glomerellales</taxon>
        <taxon>Glomerellaceae</taxon>
        <taxon>Colletotrichum</taxon>
        <taxon>Colletotrichum acutatum species complex</taxon>
    </lineage>
</organism>
<feature type="domain" description="Peptidase S53" evidence="11">
    <location>
        <begin position="228"/>
        <end position="587"/>
    </location>
</feature>
<keyword evidence="3 9" id="KW-0645">Protease</keyword>
<feature type="active site" description="Charge relay system" evidence="9">
    <location>
        <position position="305"/>
    </location>
</feature>
<keyword evidence="7" id="KW-0106">Calcium</keyword>
<keyword evidence="5 9" id="KW-0378">Hydrolase</keyword>
<evidence type="ECO:0000256" key="8">
    <source>
        <dbReference type="ARBA" id="ARBA00023145"/>
    </source>
</evidence>
<comment type="cofactor">
    <cofactor evidence="1">
        <name>Ca(2+)</name>
        <dbReference type="ChEBI" id="CHEBI:29108"/>
    </cofactor>
</comment>
<keyword evidence="13" id="KW-1185">Reference proteome</keyword>
<keyword evidence="10" id="KW-0732">Signal</keyword>
<feature type="active site" description="Charge relay system" evidence="9">
    <location>
        <position position="562"/>
    </location>
</feature>
<evidence type="ECO:0000256" key="10">
    <source>
        <dbReference type="SAM" id="SignalP"/>
    </source>
</evidence>
<evidence type="ECO:0000256" key="5">
    <source>
        <dbReference type="ARBA" id="ARBA00022801"/>
    </source>
</evidence>
<dbReference type="InterPro" id="IPR030400">
    <property type="entry name" value="Sedolisin_dom"/>
</dbReference>
<dbReference type="PANTHER" id="PTHR14218">
    <property type="entry name" value="PROTEASE S8 TRIPEPTIDYL PEPTIDASE I CLN2"/>
    <property type="match status" value="1"/>
</dbReference>
<dbReference type="SMART" id="SM00944">
    <property type="entry name" value="Pro-kuma_activ"/>
    <property type="match status" value="1"/>
</dbReference>
<name>A0ABQ9S5I1_9PEZI</name>
<comment type="subcellular location">
    <subcellularLocation>
        <location evidence="2">Secreted</location>
        <location evidence="2">Extracellular space</location>
    </subcellularLocation>
</comment>
<dbReference type="SUPFAM" id="SSF52743">
    <property type="entry name" value="Subtilisin-like"/>
    <property type="match status" value="1"/>
</dbReference>
<protein>
    <submittedName>
        <fullName evidence="12">Aorsin</fullName>
    </submittedName>
</protein>
<dbReference type="Gene3D" id="3.40.50.200">
    <property type="entry name" value="Peptidase S8/S53 domain"/>
    <property type="match status" value="1"/>
</dbReference>
<evidence type="ECO:0000256" key="4">
    <source>
        <dbReference type="ARBA" id="ARBA00022723"/>
    </source>
</evidence>
<feature type="chain" id="PRO_5047323928" evidence="10">
    <location>
        <begin position="18"/>
        <end position="587"/>
    </location>
</feature>
<keyword evidence="8" id="KW-0865">Zymogen</keyword>
<dbReference type="EMBL" id="MOPA01000012">
    <property type="protein sequence ID" value="KAK1526721.1"/>
    <property type="molecule type" value="Genomic_DNA"/>
</dbReference>
<comment type="caution">
    <text evidence="12">The sequence shown here is derived from an EMBL/GenBank/DDBJ whole genome shotgun (WGS) entry which is preliminary data.</text>
</comment>
<dbReference type="CDD" id="cd11377">
    <property type="entry name" value="Pro-peptidase_S53"/>
    <property type="match status" value="1"/>
</dbReference>
<evidence type="ECO:0000256" key="9">
    <source>
        <dbReference type="PROSITE-ProRule" id="PRU01032"/>
    </source>
</evidence>
<evidence type="ECO:0000313" key="13">
    <source>
        <dbReference type="Proteomes" id="UP001241169"/>
    </source>
</evidence>
<sequence>MHFRVVFLAVFLGPAAADYLQDTHSVHEKREKKFGLGWSKVETKPNPGTIIPLQIALQQNGLDVAEHELLRVSDPSSPEFSQHWTRAKVDARFSPTRERIHTVQTWLGEVGIGEQHIRRSADGGWLFLNTTLRVAEKLLKTTFGVYLDPKSNEEHLACDEYSLPDSVRPHVDFVMPTVHLGMGTRIRQRWNQPDHSDDRLVGARGDFSPRSLHKRSNTTFTLDNCHRYITPDCLRELYNIPSTSAIHPNNSFGIFQVSWASWLPKDLDLFFGIFSPKSVGFRPIMKSIKGGYWQDELQGTYVNAEADLDFEYSMALTYPQPVINYQVGEKWQTGTLNGLIAAFDGSYCDAWNSSIDGVYPSPSDDGYQKAHDCGTVRPANVVSISYAWNEVSFPKAYLRRQCLEFLKLGLQGVSVISASADCGPAGTGCSCLDPSTGQALGPLSTYGNFNPVVPASCPYVTSVGGTQIRANGSVYDSEVVFRHSSATHISSSGGGFSNLFDAPEYQKDAIDHYLQRPDINERLQNLTGKFNPLGRGVPDVSSNAANFVAAINGQLMTVFGTSASAPVFASILTNINDARLHVGKKPT</sequence>
<evidence type="ECO:0000256" key="2">
    <source>
        <dbReference type="ARBA" id="ARBA00004239"/>
    </source>
</evidence>
<proteinExistence type="predicted"/>
<gene>
    <name evidence="12" type="ORF">CPAR01_13249</name>
</gene>
<dbReference type="GeneID" id="85381402"/>
<evidence type="ECO:0000256" key="6">
    <source>
        <dbReference type="ARBA" id="ARBA00022825"/>
    </source>
</evidence>
<dbReference type="PROSITE" id="PS51695">
    <property type="entry name" value="SEDOLISIN"/>
    <property type="match status" value="1"/>
</dbReference>
<dbReference type="Pfam" id="PF09286">
    <property type="entry name" value="Pro-kuma_activ"/>
    <property type="match status" value="1"/>
</dbReference>